<evidence type="ECO:0000313" key="2">
    <source>
        <dbReference type="EMBL" id="KAF8408683.1"/>
    </source>
</evidence>
<dbReference type="OrthoDB" id="676979at2759"/>
<organism evidence="2 3">
    <name type="scientific">Tetracentron sinense</name>
    <name type="common">Spur-leaf</name>
    <dbReference type="NCBI Taxonomy" id="13715"/>
    <lineage>
        <taxon>Eukaryota</taxon>
        <taxon>Viridiplantae</taxon>
        <taxon>Streptophyta</taxon>
        <taxon>Embryophyta</taxon>
        <taxon>Tracheophyta</taxon>
        <taxon>Spermatophyta</taxon>
        <taxon>Magnoliopsida</taxon>
        <taxon>Trochodendrales</taxon>
        <taxon>Trochodendraceae</taxon>
        <taxon>Tetracentron</taxon>
    </lineage>
</organism>
<reference evidence="2 3" key="1">
    <citation type="submission" date="2020-04" db="EMBL/GenBank/DDBJ databases">
        <title>Plant Genome Project.</title>
        <authorList>
            <person name="Zhang R.-G."/>
        </authorList>
    </citation>
    <scope>NUCLEOTIDE SEQUENCE [LARGE SCALE GENOMIC DNA]</scope>
    <source>
        <strain evidence="2">YNK0</strain>
        <tissue evidence="2">Leaf</tissue>
    </source>
</reference>
<evidence type="ECO:0000256" key="1">
    <source>
        <dbReference type="SAM" id="SignalP"/>
    </source>
</evidence>
<feature type="chain" id="PRO_5032673446" evidence="1">
    <location>
        <begin position="32"/>
        <end position="142"/>
    </location>
</feature>
<proteinExistence type="predicted"/>
<comment type="caution">
    <text evidence="2">The sequence shown here is derived from an EMBL/GenBank/DDBJ whole genome shotgun (WGS) entry which is preliminary data.</text>
</comment>
<feature type="signal peptide" evidence="1">
    <location>
        <begin position="1"/>
        <end position="31"/>
    </location>
</feature>
<evidence type="ECO:0000313" key="3">
    <source>
        <dbReference type="Proteomes" id="UP000655225"/>
    </source>
</evidence>
<keyword evidence="1" id="KW-0732">Signal</keyword>
<accession>A0A834ZP52</accession>
<dbReference type="Proteomes" id="UP000655225">
    <property type="component" value="Unassembled WGS sequence"/>
</dbReference>
<keyword evidence="3" id="KW-1185">Reference proteome</keyword>
<name>A0A834ZP52_TETSI</name>
<dbReference type="OMA" id="YENRSTC"/>
<protein>
    <submittedName>
        <fullName evidence="2">Uncharacterized protein</fullName>
    </submittedName>
</protein>
<gene>
    <name evidence="2" type="ORF">HHK36_004746</name>
</gene>
<sequence length="142" mass="16011">MRLKATPPYPSVIAIFLFCICFSGLIERSQAQATTDPSEVRALNSIFQQWDTKANDRLWNISGEPCSGAAINATDFEDPDFNPAIKCDCDYENRSTCHITHLRVYALNKKGVIPEELVNLTYLVNLYAFFSNFLLDCHLLGI</sequence>
<dbReference type="AlphaFoldDB" id="A0A834ZP52"/>
<dbReference type="EMBL" id="JABCRI010000003">
    <property type="protein sequence ID" value="KAF8408683.1"/>
    <property type="molecule type" value="Genomic_DNA"/>
</dbReference>